<accession>A0ABT8G2U4</accession>
<keyword evidence="1" id="KW-0812">Transmembrane</keyword>
<evidence type="ECO:0008006" key="4">
    <source>
        <dbReference type="Google" id="ProtNLM"/>
    </source>
</evidence>
<dbReference type="EMBL" id="JAUHPV010000006">
    <property type="protein sequence ID" value="MDN4473470.1"/>
    <property type="molecule type" value="Genomic_DNA"/>
</dbReference>
<keyword evidence="3" id="KW-1185">Reference proteome</keyword>
<comment type="caution">
    <text evidence="2">The sequence shown here is derived from an EMBL/GenBank/DDBJ whole genome shotgun (WGS) entry which is preliminary data.</text>
</comment>
<name>A0ABT8G2U4_9MICO</name>
<gene>
    <name evidence="2" type="ORF">QQX04_10750</name>
</gene>
<proteinExistence type="predicted"/>
<organism evidence="2 3">
    <name type="scientific">Demequina zhanjiangensis</name>
    <dbReference type="NCBI Taxonomy" id="3051659"/>
    <lineage>
        <taxon>Bacteria</taxon>
        <taxon>Bacillati</taxon>
        <taxon>Actinomycetota</taxon>
        <taxon>Actinomycetes</taxon>
        <taxon>Micrococcales</taxon>
        <taxon>Demequinaceae</taxon>
        <taxon>Demequina</taxon>
    </lineage>
</organism>
<feature type="transmembrane region" description="Helical" evidence="1">
    <location>
        <begin position="12"/>
        <end position="34"/>
    </location>
</feature>
<evidence type="ECO:0000313" key="2">
    <source>
        <dbReference type="EMBL" id="MDN4473470.1"/>
    </source>
</evidence>
<protein>
    <recommendedName>
        <fullName evidence="4">NPCBM/NEW2 domain-containing protein</fullName>
    </recommendedName>
</protein>
<evidence type="ECO:0000256" key="1">
    <source>
        <dbReference type="SAM" id="Phobius"/>
    </source>
</evidence>
<dbReference type="RefSeq" id="WP_301129046.1">
    <property type="nucleotide sequence ID" value="NZ_JAUHPV010000006.1"/>
</dbReference>
<evidence type="ECO:0000313" key="3">
    <source>
        <dbReference type="Proteomes" id="UP001172738"/>
    </source>
</evidence>
<keyword evidence="1" id="KW-0472">Membrane</keyword>
<keyword evidence="1" id="KW-1133">Transmembrane helix</keyword>
<dbReference type="Proteomes" id="UP001172738">
    <property type="component" value="Unassembled WGS sequence"/>
</dbReference>
<sequence>MADATRSSSGQKWVAITALATVVLALLAFLQWGWPRNAASAGSPETVVTVTATPPDVVSVESSEPQATQVAEPATRASDAVPALYPLALADLDSDNFIEHPYRVSGSAATIAGTEYPASYSWQFYNCGGCTAITEFKVPAGYATLSGVVGLTDDSRHDDVIDGSIYVAIYGGAGNTVLPRTRIEYPDSIPVSIDLEDNFRLRIEVTEGDNYEVPCLCGFTFEP</sequence>
<reference evidence="2" key="1">
    <citation type="submission" date="2023-06" db="EMBL/GenBank/DDBJ databases">
        <title>SYSU T00b26.</title>
        <authorList>
            <person name="Gao L."/>
            <person name="Fang B.-Z."/>
            <person name="Li W.-J."/>
        </authorList>
    </citation>
    <scope>NUCLEOTIDE SEQUENCE</scope>
    <source>
        <strain evidence="2">SYSU T00b26</strain>
    </source>
</reference>